<gene>
    <name evidence="1" type="ordered locus">Ilyop_0915</name>
</gene>
<dbReference type="KEGG" id="ipo:Ilyop_0915"/>
<dbReference type="AlphaFoldDB" id="E3H8D1"/>
<reference evidence="1 2" key="1">
    <citation type="journal article" date="2010" name="Stand. Genomic Sci.">
        <title>Complete genome sequence of Ilyobacter polytropus type strain (CuHbu1).</title>
        <authorList>
            <person name="Sikorski J."/>
            <person name="Chertkov O."/>
            <person name="Lapidus A."/>
            <person name="Nolan M."/>
            <person name="Lucas S."/>
            <person name="Del Rio T.G."/>
            <person name="Tice H."/>
            <person name="Cheng J.F."/>
            <person name="Tapia R."/>
            <person name="Han C."/>
            <person name="Goodwin L."/>
            <person name="Pitluck S."/>
            <person name="Liolios K."/>
            <person name="Ivanova N."/>
            <person name="Mavromatis K."/>
            <person name="Mikhailova N."/>
            <person name="Pati A."/>
            <person name="Chen A."/>
            <person name="Palaniappan K."/>
            <person name="Land M."/>
            <person name="Hauser L."/>
            <person name="Chang Y.J."/>
            <person name="Jeffries C.D."/>
            <person name="Brambilla E."/>
            <person name="Yasawong M."/>
            <person name="Rohde M."/>
            <person name="Pukall R."/>
            <person name="Spring S."/>
            <person name="Goker M."/>
            <person name="Woyke T."/>
            <person name="Bristow J."/>
            <person name="Eisen J.A."/>
            <person name="Markowitz V."/>
            <person name="Hugenholtz P."/>
            <person name="Kyrpides N.C."/>
            <person name="Klenk H.P."/>
        </authorList>
    </citation>
    <scope>NUCLEOTIDE SEQUENCE [LARGE SCALE GENOMIC DNA]</scope>
    <source>
        <strain evidence="2">ATCC 51220 / DSM 2926 / LMG 16218 / CuHBu1</strain>
    </source>
</reference>
<evidence type="ECO:0000313" key="2">
    <source>
        <dbReference type="Proteomes" id="UP000006875"/>
    </source>
</evidence>
<dbReference type="STRING" id="572544.Ilyop_0915"/>
<evidence type="ECO:0000313" key="1">
    <source>
        <dbReference type="EMBL" id="ADO82698.1"/>
    </source>
</evidence>
<dbReference type="HOGENOM" id="CLU_2973356_0_0_0"/>
<sequence length="58" mass="7072">MLTKKFIENFGRTPTHKEAKVLEYIKSNCYGEYLNVDPQMFIDYFCKYYYYCVSKSFI</sequence>
<organism evidence="1 2">
    <name type="scientific">Ilyobacter polytropus (strain ATCC 51220 / DSM 2926 / LMG 16218 / CuHBu1)</name>
    <dbReference type="NCBI Taxonomy" id="572544"/>
    <lineage>
        <taxon>Bacteria</taxon>
        <taxon>Fusobacteriati</taxon>
        <taxon>Fusobacteriota</taxon>
        <taxon>Fusobacteriia</taxon>
        <taxon>Fusobacteriales</taxon>
        <taxon>Fusobacteriaceae</taxon>
        <taxon>Ilyobacter</taxon>
    </lineage>
</organism>
<dbReference type="RefSeq" id="WP_013387367.1">
    <property type="nucleotide sequence ID" value="NC_014632.1"/>
</dbReference>
<protein>
    <submittedName>
        <fullName evidence="1">Uncharacterized protein</fullName>
    </submittedName>
</protein>
<proteinExistence type="predicted"/>
<dbReference type="EMBL" id="CP002281">
    <property type="protein sequence ID" value="ADO82698.1"/>
    <property type="molecule type" value="Genomic_DNA"/>
</dbReference>
<dbReference type="Proteomes" id="UP000006875">
    <property type="component" value="Chromosome"/>
</dbReference>
<name>E3H8D1_ILYPC</name>
<keyword evidence="2" id="KW-1185">Reference proteome</keyword>
<accession>E3H8D1</accession>